<comment type="caution">
    <text evidence="2">The sequence shown here is derived from an EMBL/GenBank/DDBJ whole genome shotgun (WGS) entry which is preliminary data.</text>
</comment>
<feature type="transmembrane region" description="Helical" evidence="1">
    <location>
        <begin position="89"/>
        <end position="111"/>
    </location>
</feature>
<gene>
    <name evidence="2" type="ORF">ATANTOWER_010396</name>
</gene>
<proteinExistence type="predicted"/>
<evidence type="ECO:0000313" key="2">
    <source>
        <dbReference type="EMBL" id="MED6242832.1"/>
    </source>
</evidence>
<evidence type="ECO:0000313" key="3">
    <source>
        <dbReference type="Proteomes" id="UP001345963"/>
    </source>
</evidence>
<protein>
    <submittedName>
        <fullName evidence="2">Uncharacterized protein</fullName>
    </submittedName>
</protein>
<dbReference type="Proteomes" id="UP001345963">
    <property type="component" value="Unassembled WGS sequence"/>
</dbReference>
<evidence type="ECO:0000256" key="1">
    <source>
        <dbReference type="SAM" id="Phobius"/>
    </source>
</evidence>
<name>A0ABU7AX94_9TELE</name>
<dbReference type="EMBL" id="JAHUTI010031810">
    <property type="protein sequence ID" value="MED6242832.1"/>
    <property type="molecule type" value="Genomic_DNA"/>
</dbReference>
<accession>A0ABU7AX94</accession>
<reference evidence="2 3" key="1">
    <citation type="submission" date="2021-07" db="EMBL/GenBank/DDBJ databases">
        <authorList>
            <person name="Palmer J.M."/>
        </authorList>
    </citation>
    <scope>NUCLEOTIDE SEQUENCE [LARGE SCALE GENOMIC DNA]</scope>
    <source>
        <strain evidence="2 3">AT_MEX2019</strain>
        <tissue evidence="2">Muscle</tissue>
    </source>
</reference>
<keyword evidence="3" id="KW-1185">Reference proteome</keyword>
<keyword evidence="1" id="KW-1133">Transmembrane helix</keyword>
<keyword evidence="1" id="KW-0812">Transmembrane</keyword>
<sequence length="113" mass="12330">MVLSFSYSSNLLALTSFPIPGEEKHDAGIIICHSENDAFKQMCSVGVSSHRSLCMKELQQPVLFSFLHQTLNVFYFPTMPFFWRGGTTVVLSTSAAALCSFPGGTIGFLAISD</sequence>
<organism evidence="2 3">
    <name type="scientific">Ataeniobius toweri</name>
    <dbReference type="NCBI Taxonomy" id="208326"/>
    <lineage>
        <taxon>Eukaryota</taxon>
        <taxon>Metazoa</taxon>
        <taxon>Chordata</taxon>
        <taxon>Craniata</taxon>
        <taxon>Vertebrata</taxon>
        <taxon>Euteleostomi</taxon>
        <taxon>Actinopterygii</taxon>
        <taxon>Neopterygii</taxon>
        <taxon>Teleostei</taxon>
        <taxon>Neoteleostei</taxon>
        <taxon>Acanthomorphata</taxon>
        <taxon>Ovalentaria</taxon>
        <taxon>Atherinomorphae</taxon>
        <taxon>Cyprinodontiformes</taxon>
        <taxon>Goodeidae</taxon>
        <taxon>Ataeniobius</taxon>
    </lineage>
</organism>
<keyword evidence="1" id="KW-0472">Membrane</keyword>